<dbReference type="AlphaFoldDB" id="A0A2A6C7D8"/>
<reference evidence="1" key="2">
    <citation type="submission" date="2022-06" db="UniProtKB">
        <authorList>
            <consortium name="EnsemblMetazoa"/>
        </authorList>
    </citation>
    <scope>IDENTIFICATION</scope>
    <source>
        <strain evidence="1">PS312</strain>
    </source>
</reference>
<accession>A0A8R1YSW0</accession>
<sequence>GAALAAVVPDADGNAPVQRRVLLVVVRRLEKSSVQTTPYQSIPLLQYLVPAVVHLQAGRVEEGRGDLDGLHQPPRAPIRRVNWKFFRSRAGKSLTMSRSSIPQSAAVLVSHETIDCRSNSIDSTDAVRRIPRVTLKKRKVLALGSAPAASSCRTMPSSPRFTAVSRGVSPFAFGRFTDAPESHSVLSG</sequence>
<protein>
    <submittedName>
        <fullName evidence="1">Uncharacterized protein</fullName>
    </submittedName>
</protein>
<organism evidence="1 2">
    <name type="scientific">Pristionchus pacificus</name>
    <name type="common">Parasitic nematode worm</name>
    <dbReference type="NCBI Taxonomy" id="54126"/>
    <lineage>
        <taxon>Eukaryota</taxon>
        <taxon>Metazoa</taxon>
        <taxon>Ecdysozoa</taxon>
        <taxon>Nematoda</taxon>
        <taxon>Chromadorea</taxon>
        <taxon>Rhabditida</taxon>
        <taxon>Rhabditina</taxon>
        <taxon>Diplogasteromorpha</taxon>
        <taxon>Diplogasteroidea</taxon>
        <taxon>Neodiplogasteridae</taxon>
        <taxon>Pristionchus</taxon>
    </lineage>
</organism>
<reference evidence="2" key="1">
    <citation type="journal article" date="2008" name="Nat. Genet.">
        <title>The Pristionchus pacificus genome provides a unique perspective on nematode lifestyle and parasitism.</title>
        <authorList>
            <person name="Dieterich C."/>
            <person name="Clifton S.W."/>
            <person name="Schuster L.N."/>
            <person name="Chinwalla A."/>
            <person name="Delehaunty K."/>
            <person name="Dinkelacker I."/>
            <person name="Fulton L."/>
            <person name="Fulton R."/>
            <person name="Godfrey J."/>
            <person name="Minx P."/>
            <person name="Mitreva M."/>
            <person name="Roeseler W."/>
            <person name="Tian H."/>
            <person name="Witte H."/>
            <person name="Yang S.P."/>
            <person name="Wilson R.K."/>
            <person name="Sommer R.J."/>
        </authorList>
    </citation>
    <scope>NUCLEOTIDE SEQUENCE [LARGE SCALE GENOMIC DNA]</scope>
    <source>
        <strain evidence="2">PS312</strain>
    </source>
</reference>
<dbReference type="Proteomes" id="UP000005239">
    <property type="component" value="Unassembled WGS sequence"/>
</dbReference>
<evidence type="ECO:0000313" key="2">
    <source>
        <dbReference type="Proteomes" id="UP000005239"/>
    </source>
</evidence>
<gene>
    <name evidence="1" type="primary">WBGene00273033</name>
</gene>
<accession>A0A2A6C7D8</accession>
<dbReference type="EnsemblMetazoa" id="PPA34664.1">
    <property type="protein sequence ID" value="PPA34664.1"/>
    <property type="gene ID" value="WBGene00273033"/>
</dbReference>
<evidence type="ECO:0000313" key="1">
    <source>
        <dbReference type="EnsemblMetazoa" id="PPA34664.1"/>
    </source>
</evidence>
<keyword evidence="2" id="KW-1185">Reference proteome</keyword>
<proteinExistence type="predicted"/>
<name>A0A2A6C7D8_PRIPA</name>